<organism evidence="1 2">
    <name type="scientific">Steinernema glaseri</name>
    <dbReference type="NCBI Taxonomy" id="37863"/>
    <lineage>
        <taxon>Eukaryota</taxon>
        <taxon>Metazoa</taxon>
        <taxon>Ecdysozoa</taxon>
        <taxon>Nematoda</taxon>
        <taxon>Chromadorea</taxon>
        <taxon>Rhabditida</taxon>
        <taxon>Tylenchina</taxon>
        <taxon>Panagrolaimomorpha</taxon>
        <taxon>Strongyloidoidea</taxon>
        <taxon>Steinernematidae</taxon>
        <taxon>Steinernema</taxon>
    </lineage>
</organism>
<protein>
    <submittedName>
        <fullName evidence="2">Uncharacterized protein</fullName>
    </submittedName>
</protein>
<accession>A0A1I7YL92</accession>
<reference evidence="2" key="1">
    <citation type="submission" date="2016-11" db="UniProtKB">
        <authorList>
            <consortium name="WormBaseParasite"/>
        </authorList>
    </citation>
    <scope>IDENTIFICATION</scope>
</reference>
<proteinExistence type="predicted"/>
<dbReference type="WBParaSite" id="L893_g17494.t1">
    <property type="protein sequence ID" value="L893_g17494.t1"/>
    <property type="gene ID" value="L893_g17494"/>
</dbReference>
<keyword evidence="1" id="KW-1185">Reference proteome</keyword>
<dbReference type="AlphaFoldDB" id="A0A1I7YL92"/>
<sequence>MDAATDKFIARPLLRKQRLRKNAWNLRGGSAFQDPSYEDDLLATELKNAQNMEVHPIPCPVFILVSVHRRTVDIVGNIVLKVSSALIAVWSTDRPQLEEKRGVPRSRYGLSSATRRKPN</sequence>
<evidence type="ECO:0000313" key="1">
    <source>
        <dbReference type="Proteomes" id="UP000095287"/>
    </source>
</evidence>
<name>A0A1I7YL92_9BILA</name>
<dbReference type="Proteomes" id="UP000095287">
    <property type="component" value="Unplaced"/>
</dbReference>
<evidence type="ECO:0000313" key="2">
    <source>
        <dbReference type="WBParaSite" id="L893_g17494.t1"/>
    </source>
</evidence>